<proteinExistence type="predicted"/>
<evidence type="ECO:0000313" key="2">
    <source>
        <dbReference type="EMBL" id="TXL64471.1"/>
    </source>
</evidence>
<gene>
    <name evidence="2" type="ORF">FHP05_09125</name>
</gene>
<dbReference type="Proteomes" id="UP000321574">
    <property type="component" value="Unassembled WGS sequence"/>
</dbReference>
<comment type="caution">
    <text evidence="2">The sequence shown here is derived from an EMBL/GenBank/DDBJ whole genome shotgun (WGS) entry which is preliminary data.</text>
</comment>
<evidence type="ECO:0000313" key="3">
    <source>
        <dbReference type="Proteomes" id="UP000321574"/>
    </source>
</evidence>
<feature type="domain" description="NERD" evidence="1">
    <location>
        <begin position="38"/>
        <end position="86"/>
    </location>
</feature>
<dbReference type="EMBL" id="VDUW01000005">
    <property type="protein sequence ID" value="TXL64471.1"/>
    <property type="molecule type" value="Genomic_DNA"/>
</dbReference>
<name>A0A5C8NRZ7_9BACI</name>
<dbReference type="InterPro" id="IPR011528">
    <property type="entry name" value="NERD"/>
</dbReference>
<evidence type="ECO:0000259" key="1">
    <source>
        <dbReference type="PROSITE" id="PS50965"/>
    </source>
</evidence>
<protein>
    <submittedName>
        <fullName evidence="2">NERD domain-containing protein</fullName>
    </submittedName>
</protein>
<dbReference type="AlphaFoldDB" id="A0A5C8NRZ7"/>
<organism evidence="2 3">
    <name type="scientific">Cerasibacillus terrae</name>
    <dbReference type="NCBI Taxonomy" id="2498845"/>
    <lineage>
        <taxon>Bacteria</taxon>
        <taxon>Bacillati</taxon>
        <taxon>Bacillota</taxon>
        <taxon>Bacilli</taxon>
        <taxon>Bacillales</taxon>
        <taxon>Bacillaceae</taxon>
        <taxon>Cerasibacillus</taxon>
    </lineage>
</organism>
<accession>A0A5C8NRZ7</accession>
<keyword evidence="3" id="KW-1185">Reference proteome</keyword>
<sequence>MKEFIKESHHLNQLKKLHEKLANSIKKRIERDIHFIKKGIQGEANVAYELAHSLQPMLCLYDIRLDYVGYQIQVDYIIITKTLSFY</sequence>
<dbReference type="RefSeq" id="WP_147667296.1">
    <property type="nucleotide sequence ID" value="NZ_VDUW01000005.1"/>
</dbReference>
<reference evidence="2 3" key="1">
    <citation type="submission" date="2019-06" db="EMBL/GenBank/DDBJ databases">
        <title>Cerasibacillus sp. nov., isolated from maize field.</title>
        <authorList>
            <person name="Lin S.-Y."/>
            <person name="Tsai C.-F."/>
            <person name="Young C.-C."/>
        </authorList>
    </citation>
    <scope>NUCLEOTIDE SEQUENCE [LARGE SCALE GENOMIC DNA]</scope>
    <source>
        <strain evidence="2 3">CC-CFT480</strain>
    </source>
</reference>
<dbReference type="OrthoDB" id="9776650at2"/>
<dbReference type="PROSITE" id="PS50965">
    <property type="entry name" value="NERD"/>
    <property type="match status" value="1"/>
</dbReference>